<dbReference type="Pfam" id="PF22513">
    <property type="entry name" value="FitA-like_RHH"/>
    <property type="match status" value="1"/>
</dbReference>
<proteinExistence type="predicted"/>
<sequence length="87" mass="9472">MNQITVRGFDDELSATLRRLAKREGISLNQAALRLLRRGAGHAEGSGRADTVGASFDHLIGSWTQADADEMDAALEAFETIDEAAWR</sequence>
<name>A0A6B1D6U5_9CHLR</name>
<dbReference type="EMBL" id="VXMH01000045">
    <property type="protein sequence ID" value="MYC95173.1"/>
    <property type="molecule type" value="Genomic_DNA"/>
</dbReference>
<dbReference type="GO" id="GO:0006355">
    <property type="term" value="P:regulation of DNA-templated transcription"/>
    <property type="evidence" value="ECO:0007669"/>
    <property type="project" value="InterPro"/>
</dbReference>
<gene>
    <name evidence="2" type="ORF">F4X14_09385</name>
</gene>
<dbReference type="SUPFAM" id="SSF47598">
    <property type="entry name" value="Ribbon-helix-helix"/>
    <property type="match status" value="1"/>
</dbReference>
<evidence type="ECO:0000259" key="1">
    <source>
        <dbReference type="Pfam" id="PF22513"/>
    </source>
</evidence>
<feature type="domain" description="Antitoxin FitA-like ribbon-helix-helix" evidence="1">
    <location>
        <begin position="3"/>
        <end position="38"/>
    </location>
</feature>
<reference evidence="2" key="1">
    <citation type="submission" date="2019-09" db="EMBL/GenBank/DDBJ databases">
        <title>Characterisation of the sponge microbiome using genome-centric metagenomics.</title>
        <authorList>
            <person name="Engelberts J.P."/>
            <person name="Robbins S.J."/>
            <person name="De Goeij J.M."/>
            <person name="Aranda M."/>
            <person name="Bell S.C."/>
            <person name="Webster N.S."/>
        </authorList>
    </citation>
    <scope>NUCLEOTIDE SEQUENCE</scope>
    <source>
        <strain evidence="2">SB0661_bin_32</strain>
    </source>
</reference>
<dbReference type="InterPro" id="IPR053853">
    <property type="entry name" value="FitA-like_RHH"/>
</dbReference>
<comment type="caution">
    <text evidence="2">The sequence shown here is derived from an EMBL/GenBank/DDBJ whole genome shotgun (WGS) entry which is preliminary data.</text>
</comment>
<dbReference type="AlphaFoldDB" id="A0A6B1D6U5"/>
<organism evidence="2">
    <name type="scientific">Caldilineaceae bacterium SB0661_bin_32</name>
    <dbReference type="NCBI Taxonomy" id="2605255"/>
    <lineage>
        <taxon>Bacteria</taxon>
        <taxon>Bacillati</taxon>
        <taxon>Chloroflexota</taxon>
        <taxon>Caldilineae</taxon>
        <taxon>Caldilineales</taxon>
        <taxon>Caldilineaceae</taxon>
    </lineage>
</organism>
<protein>
    <recommendedName>
        <fullName evidence="1">Antitoxin FitA-like ribbon-helix-helix domain-containing protein</fullName>
    </recommendedName>
</protein>
<evidence type="ECO:0000313" key="2">
    <source>
        <dbReference type="EMBL" id="MYC95173.1"/>
    </source>
</evidence>
<accession>A0A6B1D6U5</accession>
<dbReference type="InterPro" id="IPR010985">
    <property type="entry name" value="Ribbon_hlx_hlx"/>
</dbReference>